<feature type="transmembrane region" description="Helical" evidence="8">
    <location>
        <begin position="154"/>
        <end position="172"/>
    </location>
</feature>
<dbReference type="OrthoDB" id="9782305at2"/>
<dbReference type="PANTHER" id="PTHR30472:SF25">
    <property type="entry name" value="ABC TRANSPORTER PERMEASE PROTEIN MJ0876-RELATED"/>
    <property type="match status" value="1"/>
</dbReference>
<evidence type="ECO:0000256" key="6">
    <source>
        <dbReference type="ARBA" id="ARBA00022989"/>
    </source>
</evidence>
<dbReference type="GO" id="GO:0005886">
    <property type="term" value="C:plasma membrane"/>
    <property type="evidence" value="ECO:0007669"/>
    <property type="project" value="UniProtKB-SubCell"/>
</dbReference>
<dbReference type="FunFam" id="1.10.3470.10:FF:000001">
    <property type="entry name" value="Vitamin B12 ABC transporter permease BtuC"/>
    <property type="match status" value="1"/>
</dbReference>
<keyword evidence="10" id="KW-1185">Reference proteome</keyword>
<dbReference type="SUPFAM" id="SSF81345">
    <property type="entry name" value="ABC transporter involved in vitamin B12 uptake, BtuC"/>
    <property type="match status" value="1"/>
</dbReference>
<dbReference type="Pfam" id="PF01032">
    <property type="entry name" value="FecCD"/>
    <property type="match status" value="1"/>
</dbReference>
<dbReference type="Proteomes" id="UP000217221">
    <property type="component" value="Chromosome"/>
</dbReference>
<evidence type="ECO:0000313" key="10">
    <source>
        <dbReference type="Proteomes" id="UP000217221"/>
    </source>
</evidence>
<feature type="transmembrane region" description="Helical" evidence="8">
    <location>
        <begin position="98"/>
        <end position="115"/>
    </location>
</feature>
<feature type="transmembrane region" description="Helical" evidence="8">
    <location>
        <begin position="69"/>
        <end position="86"/>
    </location>
</feature>
<evidence type="ECO:0000256" key="1">
    <source>
        <dbReference type="ARBA" id="ARBA00004651"/>
    </source>
</evidence>
<keyword evidence="5 8" id="KW-0812">Transmembrane</keyword>
<keyword evidence="7 8" id="KW-0472">Membrane</keyword>
<proteinExistence type="inferred from homology"/>
<feature type="transmembrane region" description="Helical" evidence="8">
    <location>
        <begin position="16"/>
        <end position="37"/>
    </location>
</feature>
<comment type="similarity">
    <text evidence="2">Belongs to the binding-protein-dependent transport system permease family. FecCD subfamily.</text>
</comment>
<evidence type="ECO:0000256" key="3">
    <source>
        <dbReference type="ARBA" id="ARBA00022448"/>
    </source>
</evidence>
<dbReference type="InterPro" id="IPR037294">
    <property type="entry name" value="ABC_BtuC-like"/>
</dbReference>
<feature type="transmembrane region" description="Helical" evidence="8">
    <location>
        <begin position="127"/>
        <end position="148"/>
    </location>
</feature>
<dbReference type="RefSeq" id="WP_095697469.1">
    <property type="nucleotide sequence ID" value="NZ_CP016782.1"/>
</dbReference>
<keyword evidence="3" id="KW-0813">Transport</keyword>
<name>A0A249LE23_9ACTN</name>
<dbReference type="Gene3D" id="1.10.3470.10">
    <property type="entry name" value="ABC transporter involved in vitamin B12 uptake, BtuC"/>
    <property type="match status" value="1"/>
</dbReference>
<evidence type="ECO:0000256" key="7">
    <source>
        <dbReference type="ARBA" id="ARBA00023136"/>
    </source>
</evidence>
<dbReference type="PANTHER" id="PTHR30472">
    <property type="entry name" value="FERRIC ENTEROBACTIN TRANSPORT SYSTEM PERMEASE PROTEIN"/>
    <property type="match status" value="1"/>
</dbReference>
<keyword evidence="4" id="KW-1003">Cell membrane</keyword>
<gene>
    <name evidence="9" type="ORF">PHILAsVB114_00515</name>
</gene>
<feature type="transmembrane region" description="Helical" evidence="8">
    <location>
        <begin position="312"/>
        <end position="330"/>
    </location>
</feature>
<evidence type="ECO:0000256" key="5">
    <source>
        <dbReference type="ARBA" id="ARBA00022692"/>
    </source>
</evidence>
<sequence length="337" mass="35746">MKNQEIDRIWHWRTTLFVGILLAFVLLLGVSFGPISLDFMKILRTLFGLSGGLQDEEKILFLQLRLPRVLLAALVGAALATSGAVYQTVFRNPLADPYLLGAAAGAGLGATLALTGGTQSFYAALPLFAFLGGVLAVAATFMISGRAFADPATLLLSGIAIGSFATAVQTYLQQRNSEVLRPVYSWILGQLTVADWQVVKWASIYILLALVILIRMSRLLDGLLLSDEEAFSLGISPNKIRIIAIGAATLATATAVSASGLIGFVGIVVPHLVRGLTKRATNRVLFTVALSGAAFLVLADLGARTLLSPAELPIGVITAFVGAPFLLFVLRAKRVLK</sequence>
<dbReference type="EMBL" id="CP016782">
    <property type="protein sequence ID" value="ASY27176.1"/>
    <property type="molecule type" value="Genomic_DNA"/>
</dbReference>
<organism evidence="9 10">
    <name type="scientific">Candidatus Planktophila limnetica</name>
    <dbReference type="NCBI Taxonomy" id="573600"/>
    <lineage>
        <taxon>Bacteria</taxon>
        <taxon>Bacillati</taxon>
        <taxon>Actinomycetota</taxon>
        <taxon>Actinomycetes</taxon>
        <taxon>Candidatus Nanopelagicales</taxon>
        <taxon>Candidatus Nanopelagicaceae</taxon>
        <taxon>Candidatus Planktophila</taxon>
    </lineage>
</organism>
<comment type="subcellular location">
    <subcellularLocation>
        <location evidence="1">Cell membrane</location>
        <topology evidence="1">Multi-pass membrane protein</topology>
    </subcellularLocation>
</comment>
<evidence type="ECO:0000313" key="9">
    <source>
        <dbReference type="EMBL" id="ASY27176.1"/>
    </source>
</evidence>
<feature type="transmembrane region" description="Helical" evidence="8">
    <location>
        <begin position="198"/>
        <end position="220"/>
    </location>
</feature>
<dbReference type="CDD" id="cd06550">
    <property type="entry name" value="TM_ABC_iron-siderophores_like"/>
    <property type="match status" value="1"/>
</dbReference>
<reference evidence="9 10" key="1">
    <citation type="submission" date="2016-07" db="EMBL/GenBank/DDBJ databases">
        <title>High microdiversification within the ubiquitous acI lineage of Actinobacteria.</title>
        <authorList>
            <person name="Neuenschwander S.M."/>
            <person name="Salcher M."/>
            <person name="Ghai R."/>
            <person name="Pernthaler J."/>
        </authorList>
    </citation>
    <scope>NUCLEOTIDE SEQUENCE [LARGE SCALE GENOMIC DNA]</scope>
    <source>
        <strain evidence="9">MMS-VB-114</strain>
    </source>
</reference>
<feature type="transmembrane region" description="Helical" evidence="8">
    <location>
        <begin position="285"/>
        <end position="306"/>
    </location>
</feature>
<dbReference type="InterPro" id="IPR000522">
    <property type="entry name" value="ABC_transptr_permease_BtuC"/>
</dbReference>
<dbReference type="KEGG" id="plim:PHILAsVB114_00515"/>
<feature type="transmembrane region" description="Helical" evidence="8">
    <location>
        <begin position="240"/>
        <end position="273"/>
    </location>
</feature>
<accession>A0A249LE23</accession>
<protein>
    <submittedName>
        <fullName evidence="9">Iron complex transport system permease protein</fullName>
    </submittedName>
</protein>
<evidence type="ECO:0000256" key="4">
    <source>
        <dbReference type="ARBA" id="ARBA00022475"/>
    </source>
</evidence>
<evidence type="ECO:0000256" key="8">
    <source>
        <dbReference type="SAM" id="Phobius"/>
    </source>
</evidence>
<keyword evidence="6 8" id="KW-1133">Transmembrane helix</keyword>
<evidence type="ECO:0000256" key="2">
    <source>
        <dbReference type="ARBA" id="ARBA00007935"/>
    </source>
</evidence>
<dbReference type="AlphaFoldDB" id="A0A249LE23"/>
<dbReference type="GO" id="GO:0022857">
    <property type="term" value="F:transmembrane transporter activity"/>
    <property type="evidence" value="ECO:0007669"/>
    <property type="project" value="InterPro"/>
</dbReference>